<evidence type="ECO:0000313" key="3">
    <source>
        <dbReference type="Proteomes" id="UP001497602"/>
    </source>
</evidence>
<comment type="caution">
    <text evidence="2">The sequence shown here is derived from an EMBL/GenBank/DDBJ whole genome shotgun (WGS) entry which is preliminary data.</text>
</comment>
<dbReference type="PROSITE" id="PS51257">
    <property type="entry name" value="PROKAR_LIPOPROTEIN"/>
    <property type="match status" value="1"/>
</dbReference>
<reference evidence="2 3" key="1">
    <citation type="submission" date="2024-05" db="EMBL/GenBank/DDBJ databases">
        <authorList>
            <person name="Duchaud E."/>
        </authorList>
    </citation>
    <scope>NUCLEOTIDE SEQUENCE [LARGE SCALE GENOMIC DNA]</scope>
    <source>
        <strain evidence="2">Ena-SAMPLE-TAB-13-05-2024-13:56:06:370-140305</strain>
    </source>
</reference>
<protein>
    <recommendedName>
        <fullName evidence="4">Lipoprotein</fullName>
    </recommendedName>
</protein>
<name>A0ABP1FEC4_9FLAO</name>
<dbReference type="EMBL" id="CAXJRC010000041">
    <property type="protein sequence ID" value="CAL2107678.1"/>
    <property type="molecule type" value="Genomic_DNA"/>
</dbReference>
<keyword evidence="3" id="KW-1185">Reference proteome</keyword>
<feature type="compositionally biased region" description="Acidic residues" evidence="1">
    <location>
        <begin position="44"/>
        <end position="58"/>
    </location>
</feature>
<evidence type="ECO:0008006" key="4">
    <source>
        <dbReference type="Google" id="ProtNLM"/>
    </source>
</evidence>
<evidence type="ECO:0000313" key="2">
    <source>
        <dbReference type="EMBL" id="CAL2107678.1"/>
    </source>
</evidence>
<feature type="region of interest" description="Disordered" evidence="1">
    <location>
        <begin position="34"/>
        <end position="58"/>
    </location>
</feature>
<organism evidence="2 3">
    <name type="scientific">Tenacibaculum vairaonense</name>
    <dbReference type="NCBI Taxonomy" id="3137860"/>
    <lineage>
        <taxon>Bacteria</taxon>
        <taxon>Pseudomonadati</taxon>
        <taxon>Bacteroidota</taxon>
        <taxon>Flavobacteriia</taxon>
        <taxon>Flavobacteriales</taxon>
        <taxon>Flavobacteriaceae</taxon>
        <taxon>Tenacibaculum</taxon>
    </lineage>
</organism>
<dbReference type="Proteomes" id="UP001497602">
    <property type="component" value="Unassembled WGS sequence"/>
</dbReference>
<dbReference type="RefSeq" id="WP_348739275.1">
    <property type="nucleotide sequence ID" value="NZ_CAXJRC010000041.1"/>
</dbReference>
<gene>
    <name evidence="2" type="ORF">T190115A13A_40200</name>
</gene>
<evidence type="ECO:0000256" key="1">
    <source>
        <dbReference type="SAM" id="MobiDB-lite"/>
    </source>
</evidence>
<proteinExistence type="predicted"/>
<accession>A0ABP1FEC4</accession>
<sequence length="58" mass="6473">MKKITVIIGIVISMVLLTGCTDNTLDEIQEKNELQNKSKSLVDPSEDLGTETDDDEEY</sequence>